<evidence type="ECO:0000313" key="3">
    <source>
        <dbReference type="EMBL" id="XCH76002.1"/>
    </source>
</evidence>
<organism evidence="3">
    <name type="scientific">Micromonospora sp. CCTCC AA 2012012</name>
    <dbReference type="NCBI Taxonomy" id="3111921"/>
    <lineage>
        <taxon>Bacteria</taxon>
        <taxon>Bacillati</taxon>
        <taxon>Actinomycetota</taxon>
        <taxon>Actinomycetes</taxon>
        <taxon>Micromonosporales</taxon>
        <taxon>Micromonosporaceae</taxon>
        <taxon>Micromonospora</taxon>
    </lineage>
</organism>
<dbReference type="Gene3D" id="3.40.430.10">
    <property type="entry name" value="Dihydrofolate Reductase, subunit A"/>
    <property type="match status" value="1"/>
</dbReference>
<dbReference type="PANTHER" id="PTHR38011:SF2">
    <property type="entry name" value="BIFUNCTIONAL DEAMINASE-REDUCTASE DOMAIN PROTEIN"/>
    <property type="match status" value="1"/>
</dbReference>
<proteinExistence type="predicted"/>
<accession>A0AAU8HLC8</accession>
<reference evidence="3" key="2">
    <citation type="submission" date="2024-06" db="EMBL/GenBank/DDBJ databases">
        <title>Micromonospora mangrovi CCTCC AA 2012012 genome sequences.</title>
        <authorList>
            <person name="Gao J."/>
        </authorList>
    </citation>
    <scope>NUCLEOTIDE SEQUENCE</scope>
    <source>
        <strain evidence="3">CCTCC AA 2012012</strain>
    </source>
</reference>
<name>A0AAU8HLC8_9ACTN</name>
<dbReference type="InterPro" id="IPR002734">
    <property type="entry name" value="RibDG_C"/>
</dbReference>
<dbReference type="SUPFAM" id="SSF53597">
    <property type="entry name" value="Dihydrofolate reductase-like"/>
    <property type="match status" value="1"/>
</dbReference>
<dbReference type="AlphaFoldDB" id="A0AAU8HLC8"/>
<dbReference type="Pfam" id="PF01872">
    <property type="entry name" value="RibD_C"/>
    <property type="match status" value="1"/>
</dbReference>
<evidence type="ECO:0000259" key="1">
    <source>
        <dbReference type="Pfam" id="PF01872"/>
    </source>
</evidence>
<dbReference type="EMBL" id="CP159342">
    <property type="protein sequence ID" value="XCH76002.1"/>
    <property type="molecule type" value="Genomic_DNA"/>
</dbReference>
<gene>
    <name evidence="3" type="ORF">ABUL08_07920</name>
    <name evidence="2" type="ORF">VK199_07875</name>
</gene>
<protein>
    <submittedName>
        <fullName evidence="3">Dihydrofolate reductase family protein</fullName>
    </submittedName>
</protein>
<dbReference type="InterPro" id="IPR024072">
    <property type="entry name" value="DHFR-like_dom_sf"/>
</dbReference>
<feature type="domain" description="Bacterial bifunctional deaminase-reductase C-terminal" evidence="1">
    <location>
        <begin position="4"/>
        <end position="186"/>
    </location>
</feature>
<dbReference type="InterPro" id="IPR050765">
    <property type="entry name" value="Riboflavin_Biosynth_HTPR"/>
</dbReference>
<evidence type="ECO:0000313" key="2">
    <source>
        <dbReference type="EMBL" id="XBP95299.1"/>
    </source>
</evidence>
<dbReference type="RefSeq" id="WP_350935983.1">
    <property type="nucleotide sequence ID" value="NZ_CP157762.1"/>
</dbReference>
<dbReference type="EMBL" id="CP157762">
    <property type="protein sequence ID" value="XBP95299.1"/>
    <property type="molecule type" value="Genomic_DNA"/>
</dbReference>
<dbReference type="GO" id="GO:0009231">
    <property type="term" value="P:riboflavin biosynthetic process"/>
    <property type="evidence" value="ECO:0007669"/>
    <property type="project" value="InterPro"/>
</dbReference>
<dbReference type="GO" id="GO:0008703">
    <property type="term" value="F:5-amino-6-(5-phosphoribosylamino)uracil reductase activity"/>
    <property type="evidence" value="ECO:0007669"/>
    <property type="project" value="InterPro"/>
</dbReference>
<sequence>MRRIVVTENVSLDGVLQAPGRPDEDTRDGFTAGGWAVPYTDPVIGRKMGEGMAATEALLLGRRTYADFAGYWPQQRDNPFTPVLDALPKYVASATLTAPLPWANSHLLTGDVVTAVKELKARPGGDIAVLGSGELVRTLGRQGLIDEYVLLIHPLVLGGGRRLFPDGDSPAPLRLVDSVVSTTGVLVATYRPA</sequence>
<reference evidence="2" key="1">
    <citation type="submission" date="2024-01" db="EMBL/GenBank/DDBJ databases">
        <title>The genome sequence of Micromonospora mangrovi CCTCC AA 2012012.</title>
        <authorList>
            <person name="Gao J."/>
        </authorList>
    </citation>
    <scope>NUCLEOTIDE SEQUENCE</scope>
    <source>
        <strain evidence="2">CCTCC AA 2012012</strain>
    </source>
</reference>
<dbReference type="PANTHER" id="PTHR38011">
    <property type="entry name" value="DIHYDROFOLATE REDUCTASE FAMILY PROTEIN (AFU_ORTHOLOGUE AFUA_8G06820)"/>
    <property type="match status" value="1"/>
</dbReference>